<keyword evidence="4" id="KW-1185">Reference proteome</keyword>
<evidence type="ECO:0008006" key="5">
    <source>
        <dbReference type="Google" id="ProtNLM"/>
    </source>
</evidence>
<evidence type="ECO:0000256" key="2">
    <source>
        <dbReference type="SAM" id="Phobius"/>
    </source>
</evidence>
<keyword evidence="2" id="KW-0812">Transmembrane</keyword>
<organism evidence="3 4">
    <name type="scientific">Lacimicrobium alkaliphilum</name>
    <dbReference type="NCBI Taxonomy" id="1526571"/>
    <lineage>
        <taxon>Bacteria</taxon>
        <taxon>Pseudomonadati</taxon>
        <taxon>Pseudomonadota</taxon>
        <taxon>Gammaproteobacteria</taxon>
        <taxon>Alteromonadales</taxon>
        <taxon>Alteromonadaceae</taxon>
        <taxon>Lacimicrobium</taxon>
    </lineage>
</organism>
<accession>A0ABQ1RI23</accession>
<feature type="compositionally biased region" description="Polar residues" evidence="1">
    <location>
        <begin position="123"/>
        <end position="135"/>
    </location>
</feature>
<feature type="region of interest" description="Disordered" evidence="1">
    <location>
        <begin position="71"/>
        <end position="189"/>
    </location>
</feature>
<name>A0ABQ1RI23_9ALTE</name>
<protein>
    <recommendedName>
        <fullName evidence="5">Energy transducer TonB</fullName>
    </recommendedName>
</protein>
<reference evidence="4" key="1">
    <citation type="journal article" date="2019" name="Int. J. Syst. Evol. Microbiol.">
        <title>The Global Catalogue of Microorganisms (GCM) 10K type strain sequencing project: providing services to taxonomists for standard genome sequencing and annotation.</title>
        <authorList>
            <consortium name="The Broad Institute Genomics Platform"/>
            <consortium name="The Broad Institute Genome Sequencing Center for Infectious Disease"/>
            <person name="Wu L."/>
            <person name="Ma J."/>
        </authorList>
    </citation>
    <scope>NUCLEOTIDE SEQUENCE [LARGE SCALE GENOMIC DNA]</scope>
    <source>
        <strain evidence="4">CGMCC 1.12923</strain>
    </source>
</reference>
<feature type="compositionally biased region" description="Basic and acidic residues" evidence="1">
    <location>
        <begin position="109"/>
        <end position="121"/>
    </location>
</feature>
<keyword evidence="2" id="KW-0472">Membrane</keyword>
<gene>
    <name evidence="3" type="ORF">GCM10011357_27760</name>
</gene>
<feature type="compositionally biased region" description="Basic and acidic residues" evidence="1">
    <location>
        <begin position="79"/>
        <end position="97"/>
    </location>
</feature>
<keyword evidence="2" id="KW-1133">Transmembrane helix</keyword>
<evidence type="ECO:0000313" key="4">
    <source>
        <dbReference type="Proteomes" id="UP000614272"/>
    </source>
</evidence>
<feature type="transmembrane region" description="Helical" evidence="2">
    <location>
        <begin position="20"/>
        <end position="42"/>
    </location>
</feature>
<feature type="compositionally biased region" description="Low complexity" evidence="1">
    <location>
        <begin position="161"/>
        <end position="170"/>
    </location>
</feature>
<dbReference type="RefSeq" id="WP_099035516.1">
    <property type="nucleotide sequence ID" value="NZ_BMGJ01000012.1"/>
</dbReference>
<dbReference type="Proteomes" id="UP000614272">
    <property type="component" value="Unassembled WGS sequence"/>
</dbReference>
<sequence>MLLLSMDCEDPLLPKTSPVQASLLPFILISLLIHALAFWGLIRLQSQAIAPMVTHKKTNMSIKARLWQAPAAVAPPSKPKGEPESAQKAEPLPEKSEPAPPQPDQPEVTDNKPAEQIKKTEIAPSNPTQDTTDAGSQAEPYNPSQYKSAAQRHLSGWHYRQQQQLAEQAASEYRQQQQNPIGEIPDYTEKLSEDEKLRQAITKEVNCEAGINSTIATVMRFAGGAVRCSKRGAFQQYIDKRLDKTQND</sequence>
<evidence type="ECO:0000256" key="1">
    <source>
        <dbReference type="SAM" id="MobiDB-lite"/>
    </source>
</evidence>
<comment type="caution">
    <text evidence="3">The sequence shown here is derived from an EMBL/GenBank/DDBJ whole genome shotgun (WGS) entry which is preliminary data.</text>
</comment>
<dbReference type="EMBL" id="BMGJ01000012">
    <property type="protein sequence ID" value="GGD71110.1"/>
    <property type="molecule type" value="Genomic_DNA"/>
</dbReference>
<evidence type="ECO:0000313" key="3">
    <source>
        <dbReference type="EMBL" id="GGD71110.1"/>
    </source>
</evidence>
<proteinExistence type="predicted"/>